<evidence type="ECO:0000259" key="3">
    <source>
        <dbReference type="PROSITE" id="PS51000"/>
    </source>
</evidence>
<dbReference type="Pfam" id="PF08279">
    <property type="entry name" value="HTH_11"/>
    <property type="match status" value="1"/>
</dbReference>
<dbReference type="InterPro" id="IPR036388">
    <property type="entry name" value="WH-like_DNA-bd_sf"/>
</dbReference>
<dbReference type="InterPro" id="IPR013196">
    <property type="entry name" value="HTH_11"/>
</dbReference>
<evidence type="ECO:0000256" key="1">
    <source>
        <dbReference type="ARBA" id="ARBA00023015"/>
    </source>
</evidence>
<dbReference type="InterPro" id="IPR001034">
    <property type="entry name" value="DeoR_HTH"/>
</dbReference>
<keyword evidence="5" id="KW-1185">Reference proteome</keyword>
<dbReference type="AlphaFoldDB" id="D3PVX4"/>
<dbReference type="InterPro" id="IPR026881">
    <property type="entry name" value="WYL_dom"/>
</dbReference>
<dbReference type="PROSITE" id="PS52050">
    <property type="entry name" value="WYL"/>
    <property type="match status" value="1"/>
</dbReference>
<dbReference type="SUPFAM" id="SSF46785">
    <property type="entry name" value="Winged helix' DNA-binding domain"/>
    <property type="match status" value="1"/>
</dbReference>
<dbReference type="KEGG" id="sna:Snas_5463"/>
<dbReference type="EMBL" id="CP001778">
    <property type="protein sequence ID" value="ADD45095.1"/>
    <property type="molecule type" value="Genomic_DNA"/>
</dbReference>
<dbReference type="Pfam" id="PF13280">
    <property type="entry name" value="WYL"/>
    <property type="match status" value="1"/>
</dbReference>
<dbReference type="eggNOG" id="COG2378">
    <property type="taxonomic scope" value="Bacteria"/>
</dbReference>
<dbReference type="PROSITE" id="PS51000">
    <property type="entry name" value="HTH_DEOR_2"/>
    <property type="match status" value="1"/>
</dbReference>
<dbReference type="Proteomes" id="UP000000844">
    <property type="component" value="Chromosome"/>
</dbReference>
<evidence type="ECO:0000256" key="2">
    <source>
        <dbReference type="ARBA" id="ARBA00023163"/>
    </source>
</evidence>
<name>D3PVX4_STANL</name>
<proteinExistence type="predicted"/>
<keyword evidence="1" id="KW-0805">Transcription regulation</keyword>
<dbReference type="HOGENOM" id="CLU_041141_1_0_11"/>
<sequence length="313" mass="35360">MLPTSARLLKLLSLLQTHREWSGTDLAERLEIDVRTVRRDVSKLRTLGYPVNAAPGVAGGYQLGAGAKMPPLLLDDEEAVAVAMGLRTAASGSISGIEESSVRALTKLEQVLPPRLRTRVNAMQTVTVSTASSNDPVDAEALTIIATAARDRERMRFEYRTHDGSESIRNVEPHRLVHTGRRWYLQAFDIDREDWRSFRVDRMRPRTPTGPSFEAREIPEFGVDRFAIWKGQRYQARYTLHAPVAQMAEQIPERYGMLEAIDDETCTLYTGSNWLDGLAMWLVNLGVDFEIHEPPELVEYLRQMNTRLARALA</sequence>
<gene>
    <name evidence="4" type="ordered locus">Snas_5463</name>
</gene>
<organism evidence="4 5">
    <name type="scientific">Stackebrandtia nassauensis (strain DSM 44728 / CIP 108903 / NRRL B-16338 / NBRC 102104 / LLR-40K-21)</name>
    <dbReference type="NCBI Taxonomy" id="446470"/>
    <lineage>
        <taxon>Bacteria</taxon>
        <taxon>Bacillati</taxon>
        <taxon>Actinomycetota</taxon>
        <taxon>Actinomycetes</taxon>
        <taxon>Glycomycetales</taxon>
        <taxon>Glycomycetaceae</taxon>
        <taxon>Stackebrandtia</taxon>
    </lineage>
</organism>
<reference evidence="4 5" key="1">
    <citation type="journal article" date="2009" name="Stand. Genomic Sci.">
        <title>Complete genome sequence of Stackebrandtia nassauensis type strain (LLR-40K-21).</title>
        <authorList>
            <person name="Munk C."/>
            <person name="Lapidus A."/>
            <person name="Copeland A."/>
            <person name="Jando M."/>
            <person name="Mayilraj S."/>
            <person name="Glavina Del Rio T."/>
            <person name="Nolan M."/>
            <person name="Chen F."/>
            <person name="Lucas S."/>
            <person name="Tice H."/>
            <person name="Cheng J.F."/>
            <person name="Han C."/>
            <person name="Detter J.C."/>
            <person name="Bruce D."/>
            <person name="Goodwin L."/>
            <person name="Chain P."/>
            <person name="Pitluck S."/>
            <person name="Goker M."/>
            <person name="Ovchinikova G."/>
            <person name="Pati A."/>
            <person name="Ivanova N."/>
            <person name="Mavromatis K."/>
            <person name="Chen A."/>
            <person name="Palaniappan K."/>
            <person name="Land M."/>
            <person name="Hauser L."/>
            <person name="Chang Y.J."/>
            <person name="Jeffries C.D."/>
            <person name="Bristow J."/>
            <person name="Eisen J.A."/>
            <person name="Markowitz V."/>
            <person name="Hugenholtz P."/>
            <person name="Kyrpides N.C."/>
            <person name="Klenk H.P."/>
        </authorList>
    </citation>
    <scope>NUCLEOTIDE SEQUENCE [LARGE SCALE GENOMIC DNA]</scope>
    <source>
        <strain evidence="5">DSM 44728 / CIP 108903 / NRRL B-16338 / NBRC 102104 / LLR-40K-21</strain>
    </source>
</reference>
<dbReference type="InterPro" id="IPR028349">
    <property type="entry name" value="PafC-like"/>
</dbReference>
<accession>D3PVX4</accession>
<dbReference type="InterPro" id="IPR051534">
    <property type="entry name" value="CBASS_pafABC_assoc_protein"/>
</dbReference>
<dbReference type="Gene3D" id="1.10.10.10">
    <property type="entry name" value="Winged helix-like DNA-binding domain superfamily/Winged helix DNA-binding domain"/>
    <property type="match status" value="1"/>
</dbReference>
<dbReference type="STRING" id="446470.Snas_5463"/>
<dbReference type="OrthoDB" id="8555652at2"/>
<evidence type="ECO:0000313" key="5">
    <source>
        <dbReference type="Proteomes" id="UP000000844"/>
    </source>
</evidence>
<dbReference type="PIRSF" id="PIRSF016838">
    <property type="entry name" value="PafC"/>
    <property type="match status" value="1"/>
</dbReference>
<dbReference type="GO" id="GO:0003700">
    <property type="term" value="F:DNA-binding transcription factor activity"/>
    <property type="evidence" value="ECO:0007669"/>
    <property type="project" value="InterPro"/>
</dbReference>
<evidence type="ECO:0000313" key="4">
    <source>
        <dbReference type="EMBL" id="ADD45095.1"/>
    </source>
</evidence>
<dbReference type="PANTHER" id="PTHR34580">
    <property type="match status" value="1"/>
</dbReference>
<dbReference type="Pfam" id="PF25583">
    <property type="entry name" value="WCX"/>
    <property type="match status" value="1"/>
</dbReference>
<protein>
    <submittedName>
        <fullName evidence="4">Helix-turn-helix type 11 domain protein</fullName>
    </submittedName>
</protein>
<dbReference type="RefSeq" id="WP_013020666.1">
    <property type="nucleotide sequence ID" value="NC_013947.1"/>
</dbReference>
<keyword evidence="2" id="KW-0804">Transcription</keyword>
<dbReference type="PANTHER" id="PTHR34580:SF3">
    <property type="entry name" value="PROTEIN PAFB"/>
    <property type="match status" value="1"/>
</dbReference>
<feature type="domain" description="HTH deoR-type" evidence="3">
    <location>
        <begin position="4"/>
        <end position="59"/>
    </location>
</feature>
<dbReference type="InterPro" id="IPR057727">
    <property type="entry name" value="WCX_dom"/>
</dbReference>
<dbReference type="InterPro" id="IPR036390">
    <property type="entry name" value="WH_DNA-bd_sf"/>
</dbReference>